<protein>
    <submittedName>
        <fullName evidence="8">Transcription factor ZMS1</fullName>
    </submittedName>
</protein>
<evidence type="ECO:0000256" key="4">
    <source>
        <dbReference type="ARBA" id="ARBA00023163"/>
    </source>
</evidence>
<accession>A0A9P5AAT7</accession>
<keyword evidence="3" id="KW-0805">Transcription regulation</keyword>
<dbReference type="Proteomes" id="UP000730481">
    <property type="component" value="Unassembled WGS sequence"/>
</dbReference>
<evidence type="ECO:0000259" key="7">
    <source>
        <dbReference type="Pfam" id="PF04082"/>
    </source>
</evidence>
<dbReference type="CDD" id="cd12148">
    <property type="entry name" value="fungal_TF_MHR"/>
    <property type="match status" value="1"/>
</dbReference>
<evidence type="ECO:0000313" key="8">
    <source>
        <dbReference type="EMBL" id="KAF4334823.1"/>
    </source>
</evidence>
<keyword evidence="9" id="KW-1185">Reference proteome</keyword>
<proteinExistence type="predicted"/>
<evidence type="ECO:0000256" key="3">
    <source>
        <dbReference type="ARBA" id="ARBA00023015"/>
    </source>
</evidence>
<evidence type="ECO:0000256" key="2">
    <source>
        <dbReference type="ARBA" id="ARBA00022833"/>
    </source>
</evidence>
<evidence type="ECO:0000313" key="9">
    <source>
        <dbReference type="Proteomes" id="UP000730481"/>
    </source>
</evidence>
<keyword evidence="5" id="KW-0539">Nucleus</keyword>
<comment type="caution">
    <text evidence="8">The sequence shown here is derived from an EMBL/GenBank/DDBJ whole genome shotgun (WGS) entry which is preliminary data.</text>
</comment>
<dbReference type="GO" id="GO:0003677">
    <property type="term" value="F:DNA binding"/>
    <property type="evidence" value="ECO:0007669"/>
    <property type="project" value="InterPro"/>
</dbReference>
<keyword evidence="4" id="KW-0804">Transcription</keyword>
<feature type="region of interest" description="Disordered" evidence="6">
    <location>
        <begin position="710"/>
        <end position="734"/>
    </location>
</feature>
<feature type="domain" description="Xylanolytic transcriptional activator regulatory" evidence="7">
    <location>
        <begin position="286"/>
        <end position="481"/>
    </location>
</feature>
<dbReference type="GO" id="GO:0006351">
    <property type="term" value="P:DNA-templated transcription"/>
    <property type="evidence" value="ECO:0007669"/>
    <property type="project" value="InterPro"/>
</dbReference>
<dbReference type="PANTHER" id="PTHR47660:SF7">
    <property type="entry name" value="TRANSCRIPTION FACTOR WITH C2H2 AND ZN(2)-CYS(6) DNA BINDING DOMAIN (EUROFUNG)"/>
    <property type="match status" value="1"/>
</dbReference>
<evidence type="ECO:0000256" key="1">
    <source>
        <dbReference type="ARBA" id="ARBA00022723"/>
    </source>
</evidence>
<dbReference type="EMBL" id="PVQB02000631">
    <property type="protein sequence ID" value="KAF4334823.1"/>
    <property type="molecule type" value="Genomic_DNA"/>
</dbReference>
<dbReference type="PANTHER" id="PTHR47660">
    <property type="entry name" value="TRANSCRIPTION FACTOR WITH C2H2 AND ZN(2)-CYS(6) DNA BINDING DOMAIN (EUROFUNG)-RELATED-RELATED"/>
    <property type="match status" value="1"/>
</dbReference>
<reference evidence="8" key="2">
    <citation type="submission" date="2020-02" db="EMBL/GenBank/DDBJ databases">
        <title>Identification and distribution of gene clusters putatively required for synthesis of sphingolipid metabolism inhibitors in phylogenetically diverse species of the filamentous fungus Fusarium.</title>
        <authorList>
            <person name="Kim H.-S."/>
            <person name="Busman M."/>
            <person name="Brown D.W."/>
            <person name="Divon H."/>
            <person name="Uhlig S."/>
            <person name="Proctor R.H."/>
        </authorList>
    </citation>
    <scope>NUCLEOTIDE SEQUENCE</scope>
    <source>
        <strain evidence="8">NRRL 25174</strain>
    </source>
</reference>
<dbReference type="GO" id="GO:0008270">
    <property type="term" value="F:zinc ion binding"/>
    <property type="evidence" value="ECO:0007669"/>
    <property type="project" value="InterPro"/>
</dbReference>
<dbReference type="InterPro" id="IPR007219">
    <property type="entry name" value="XnlR_reg_dom"/>
</dbReference>
<evidence type="ECO:0000256" key="5">
    <source>
        <dbReference type="ARBA" id="ARBA00023242"/>
    </source>
</evidence>
<keyword evidence="1" id="KW-0479">Metal-binding</keyword>
<evidence type="ECO:0000256" key="6">
    <source>
        <dbReference type="SAM" id="MobiDB-lite"/>
    </source>
</evidence>
<name>A0A9P5AAT7_9HYPO</name>
<keyword evidence="2" id="KW-0862">Zinc</keyword>
<gene>
    <name evidence="8" type="ORF">FBEOM_11335</name>
</gene>
<reference evidence="8" key="1">
    <citation type="journal article" date="2017" name="Mycologia">
        <title>Fusarium algeriense, sp. nov., a novel toxigenic crown rot pathogen of durum wheat from Algeria is nested in the Fusarium burgessii species complex.</title>
        <authorList>
            <person name="Laraba I."/>
            <person name="Keddad A."/>
            <person name="Boureghda H."/>
            <person name="Abdallah N."/>
            <person name="Vaughan M.M."/>
            <person name="Proctor R.H."/>
            <person name="Busman M."/>
            <person name="O'Donnell K."/>
        </authorList>
    </citation>
    <scope>NUCLEOTIDE SEQUENCE</scope>
    <source>
        <strain evidence="8">NRRL 25174</strain>
    </source>
</reference>
<organism evidence="8 9">
    <name type="scientific">Fusarium beomiforme</name>
    <dbReference type="NCBI Taxonomy" id="44412"/>
    <lineage>
        <taxon>Eukaryota</taxon>
        <taxon>Fungi</taxon>
        <taxon>Dikarya</taxon>
        <taxon>Ascomycota</taxon>
        <taxon>Pezizomycotina</taxon>
        <taxon>Sordariomycetes</taxon>
        <taxon>Hypocreomycetidae</taxon>
        <taxon>Hypocreales</taxon>
        <taxon>Nectriaceae</taxon>
        <taxon>Fusarium</taxon>
        <taxon>Fusarium burgessii species complex</taxon>
    </lineage>
</organism>
<dbReference type="AlphaFoldDB" id="A0A9P5AAT7"/>
<sequence length="808" mass="90912">MASIQQQTPRPGPQGELLLSSDVVAPPSQSTDREDTLETIVNCSPATTQQLTISRLPNLEKDTSLQVDHHNRCLSLAFDGPLPANSQSDHLASINWLPFDSLSMGSLDLQCPPETAHMAYEVDNVTMHAYLGPDTGSSLPSTTETPGQAMQQHHVSALITSMATSGLNKTHGPECSDGSLPSMRALNYSDGAGFRESQSERYMRQRRASHIPAREQHSDLQTQPAWVSELSARASAISGSSEDISDIIFEELISRIEEHKHSTQLLSSVTPHKSLLFSKPVLKLFINLYFDRFHPVNPFIDRSHLRIPLWGWSLCLATAAIGAKYLGLEEVHQFGDSLCSILHEIMDKELDFIESQEPLPYIQSRILAAIGLCQSRQSGLWKCGYNAMSMVANACCQLDLLTEDDKIGSYDEEQDLEQLWVTWRFRETRRRTGLFFWLTSCWFALASGHCPSLYPDTPKLKLPCHDELWDAESPRLWFKVAGVEYGVKTAFTTEESSRPAAHEVTLELWQNMTFQCSSNCFATIIIVHKLVHRRWGVGQYLKDPLRYEHDQVSSRIATPQYKYFGSIPEYNMWRNQCCDCLDVLHWEALSLSVRAGGLEDSRFLHLHLARLSLLTPLGDLLAFAQDNSKSSHSTPNNIFRSATSNPNPKLAVRVWATQDRYKARLAVVHAGAILWHVRRYSCDAIVEPLSLFLAALVLWAYGQTSSIRKSHESAQELPESGNDKPMTQPRMPSAMQLDRPVDDEIVQYFIRSGEKLKLALEGIDDLCSANGPMQILIEVTNLLTEEQKPWSVSWTYAQFLSNLKAPKW</sequence>
<feature type="region of interest" description="Disordered" evidence="6">
    <location>
        <begin position="1"/>
        <end position="35"/>
    </location>
</feature>
<dbReference type="OrthoDB" id="10018191at2759"/>
<dbReference type="Pfam" id="PF04082">
    <property type="entry name" value="Fungal_trans"/>
    <property type="match status" value="1"/>
</dbReference>